<name>A0A2P2N0F0_RHIMU</name>
<sequence>MLFLCKIWAAERTYILVLNYFLLFLTLTAWHTSYNFKEI</sequence>
<evidence type="ECO:0000313" key="2">
    <source>
        <dbReference type="EMBL" id="MBX35928.1"/>
    </source>
</evidence>
<evidence type="ECO:0000256" key="1">
    <source>
        <dbReference type="SAM" id="Phobius"/>
    </source>
</evidence>
<feature type="transmembrane region" description="Helical" evidence="1">
    <location>
        <begin position="12"/>
        <end position="30"/>
    </location>
</feature>
<proteinExistence type="predicted"/>
<keyword evidence="1" id="KW-0472">Membrane</keyword>
<keyword evidence="1" id="KW-0812">Transmembrane</keyword>
<organism evidence="2">
    <name type="scientific">Rhizophora mucronata</name>
    <name type="common">Asiatic mangrove</name>
    <dbReference type="NCBI Taxonomy" id="61149"/>
    <lineage>
        <taxon>Eukaryota</taxon>
        <taxon>Viridiplantae</taxon>
        <taxon>Streptophyta</taxon>
        <taxon>Embryophyta</taxon>
        <taxon>Tracheophyta</taxon>
        <taxon>Spermatophyta</taxon>
        <taxon>Magnoliopsida</taxon>
        <taxon>eudicotyledons</taxon>
        <taxon>Gunneridae</taxon>
        <taxon>Pentapetalae</taxon>
        <taxon>rosids</taxon>
        <taxon>fabids</taxon>
        <taxon>Malpighiales</taxon>
        <taxon>Rhizophoraceae</taxon>
        <taxon>Rhizophora</taxon>
    </lineage>
</organism>
<accession>A0A2P2N0F0</accession>
<reference evidence="2" key="1">
    <citation type="submission" date="2018-02" db="EMBL/GenBank/DDBJ databases">
        <title>Rhizophora mucronata_Transcriptome.</title>
        <authorList>
            <person name="Meera S.P."/>
            <person name="Sreeshan A."/>
            <person name="Augustine A."/>
        </authorList>
    </citation>
    <scope>NUCLEOTIDE SEQUENCE</scope>
    <source>
        <tissue evidence="2">Leaf</tissue>
    </source>
</reference>
<keyword evidence="1" id="KW-1133">Transmembrane helix</keyword>
<dbReference type="AlphaFoldDB" id="A0A2P2N0F0"/>
<dbReference type="EMBL" id="GGEC01055444">
    <property type="protein sequence ID" value="MBX35928.1"/>
    <property type="molecule type" value="Transcribed_RNA"/>
</dbReference>
<protein>
    <submittedName>
        <fullName evidence="2">Uncharacterized protein</fullName>
    </submittedName>
</protein>